<evidence type="ECO:0000259" key="2">
    <source>
        <dbReference type="Pfam" id="PF09917"/>
    </source>
</evidence>
<dbReference type="Pfam" id="PF09917">
    <property type="entry name" value="DUF2147"/>
    <property type="match status" value="1"/>
</dbReference>
<organism evidence="3 4">
    <name type="scientific">Pedobacter alpinus</name>
    <dbReference type="NCBI Taxonomy" id="1590643"/>
    <lineage>
        <taxon>Bacteria</taxon>
        <taxon>Pseudomonadati</taxon>
        <taxon>Bacteroidota</taxon>
        <taxon>Sphingobacteriia</taxon>
        <taxon>Sphingobacteriales</taxon>
        <taxon>Sphingobacteriaceae</taxon>
        <taxon>Pedobacter</taxon>
    </lineage>
</organism>
<dbReference type="InterPro" id="IPR019223">
    <property type="entry name" value="DUF2147"/>
</dbReference>
<keyword evidence="1" id="KW-0732">Signal</keyword>
<feature type="signal peptide" evidence="1">
    <location>
        <begin position="1"/>
        <end position="27"/>
    </location>
</feature>
<evidence type="ECO:0000313" key="3">
    <source>
        <dbReference type="EMBL" id="MFD2733499.1"/>
    </source>
</evidence>
<comment type="caution">
    <text evidence="3">The sequence shown here is derived from an EMBL/GenBank/DDBJ whole genome shotgun (WGS) entry which is preliminary data.</text>
</comment>
<dbReference type="Gene3D" id="2.40.128.520">
    <property type="match status" value="1"/>
</dbReference>
<dbReference type="EMBL" id="JBHULV010000056">
    <property type="protein sequence ID" value="MFD2733499.1"/>
    <property type="molecule type" value="Genomic_DNA"/>
</dbReference>
<gene>
    <name evidence="3" type="ORF">ACFSSE_17450</name>
</gene>
<proteinExistence type="predicted"/>
<keyword evidence="4" id="KW-1185">Reference proteome</keyword>
<dbReference type="RefSeq" id="WP_379045187.1">
    <property type="nucleotide sequence ID" value="NZ_JBHSKW010000051.1"/>
</dbReference>
<sequence length="129" mass="14712">MKNFKKHITICSLALAFILMSSFKTQDADAIIGTWKEQGGTKTIQIYKVDEFYFGKLTENLSTDENKIKPGTIIMKNFVYENGVWEGTIEIPNRDMSLKGKIVLENENQMKAIATVIFVGKSKVWDRVK</sequence>
<accession>A0ABW5TX34</accession>
<feature type="domain" description="DUF2147" evidence="2">
    <location>
        <begin position="33"/>
        <end position="127"/>
    </location>
</feature>
<evidence type="ECO:0000256" key="1">
    <source>
        <dbReference type="SAM" id="SignalP"/>
    </source>
</evidence>
<evidence type="ECO:0000313" key="4">
    <source>
        <dbReference type="Proteomes" id="UP001597546"/>
    </source>
</evidence>
<name>A0ABW5TX34_9SPHI</name>
<feature type="chain" id="PRO_5046283053" evidence="1">
    <location>
        <begin position="28"/>
        <end position="129"/>
    </location>
</feature>
<dbReference type="Proteomes" id="UP001597546">
    <property type="component" value="Unassembled WGS sequence"/>
</dbReference>
<protein>
    <submittedName>
        <fullName evidence="3">DUF2147 domain-containing protein</fullName>
    </submittedName>
</protein>
<reference evidence="4" key="1">
    <citation type="journal article" date="2019" name="Int. J. Syst. Evol. Microbiol.">
        <title>The Global Catalogue of Microorganisms (GCM) 10K type strain sequencing project: providing services to taxonomists for standard genome sequencing and annotation.</title>
        <authorList>
            <consortium name="The Broad Institute Genomics Platform"/>
            <consortium name="The Broad Institute Genome Sequencing Center for Infectious Disease"/>
            <person name="Wu L."/>
            <person name="Ma J."/>
        </authorList>
    </citation>
    <scope>NUCLEOTIDE SEQUENCE [LARGE SCALE GENOMIC DNA]</scope>
    <source>
        <strain evidence="4">KCTC 42456</strain>
    </source>
</reference>